<comment type="subcellular location">
    <subcellularLocation>
        <location evidence="1">Cell inner membrane</location>
        <topology evidence="1">Multi-pass membrane protein</topology>
    </subcellularLocation>
</comment>
<evidence type="ECO:0000256" key="2">
    <source>
        <dbReference type="ARBA" id="ARBA00005632"/>
    </source>
</evidence>
<organism evidence="8 9">
    <name type="scientific">Metabacillus sediminilitoris</name>
    <dbReference type="NCBI Taxonomy" id="2567941"/>
    <lineage>
        <taxon>Bacteria</taxon>
        <taxon>Bacillati</taxon>
        <taxon>Bacillota</taxon>
        <taxon>Bacilli</taxon>
        <taxon>Bacillales</taxon>
        <taxon>Bacillaceae</taxon>
        <taxon>Metabacillus</taxon>
    </lineage>
</organism>
<protein>
    <recommendedName>
        <fullName evidence="3">Protein PsiE</fullName>
    </recommendedName>
</protein>
<evidence type="ECO:0000256" key="1">
    <source>
        <dbReference type="ARBA" id="ARBA00004429"/>
    </source>
</evidence>
<dbReference type="Proteomes" id="UP000310334">
    <property type="component" value="Unassembled WGS sequence"/>
</dbReference>
<dbReference type="GO" id="GO:0016036">
    <property type="term" value="P:cellular response to phosphate starvation"/>
    <property type="evidence" value="ECO:0007669"/>
    <property type="project" value="InterPro"/>
</dbReference>
<name>A0A4S4BP37_9BACI</name>
<dbReference type="OrthoDB" id="9792470at2"/>
<evidence type="ECO:0000313" key="8">
    <source>
        <dbReference type="EMBL" id="THF76658.1"/>
    </source>
</evidence>
<evidence type="ECO:0000256" key="7">
    <source>
        <dbReference type="ARBA" id="ARBA00023136"/>
    </source>
</evidence>
<dbReference type="NCBIfam" id="NF002765">
    <property type="entry name" value="PRK02833.1-3"/>
    <property type="match status" value="1"/>
</dbReference>
<evidence type="ECO:0000256" key="3">
    <source>
        <dbReference type="ARBA" id="ARBA00021903"/>
    </source>
</evidence>
<proteinExistence type="inferred from homology"/>
<keyword evidence="4" id="KW-1003">Cell membrane</keyword>
<evidence type="ECO:0000256" key="5">
    <source>
        <dbReference type="ARBA" id="ARBA00022692"/>
    </source>
</evidence>
<dbReference type="PIRSF" id="PIRSF029598">
    <property type="entry name" value="PsiE"/>
    <property type="match status" value="1"/>
</dbReference>
<keyword evidence="5" id="KW-0812">Transmembrane</keyword>
<evidence type="ECO:0000256" key="6">
    <source>
        <dbReference type="ARBA" id="ARBA00022989"/>
    </source>
</evidence>
<dbReference type="Pfam" id="PF06146">
    <property type="entry name" value="PsiE"/>
    <property type="match status" value="1"/>
</dbReference>
<reference evidence="8 9" key="1">
    <citation type="submission" date="2019-04" db="EMBL/GenBank/DDBJ databases">
        <title>Bacillus sediminilitoris sp. nov., isolated from a tidal flat sediment on the East China Sea.</title>
        <authorList>
            <person name="Wei Y."/>
            <person name="Mao H."/>
            <person name="Fang J."/>
        </authorList>
    </citation>
    <scope>NUCLEOTIDE SEQUENCE [LARGE SCALE GENOMIC DNA]</scope>
    <source>
        <strain evidence="8 9">DSL-17</strain>
    </source>
</reference>
<dbReference type="AlphaFoldDB" id="A0A4S4BP37"/>
<keyword evidence="7" id="KW-0472">Membrane</keyword>
<accession>A0A4S4BP37</accession>
<comment type="caution">
    <text evidence="8">The sequence shown here is derived from an EMBL/GenBank/DDBJ whole genome shotgun (WGS) entry which is preliminary data.</text>
</comment>
<evidence type="ECO:0000256" key="4">
    <source>
        <dbReference type="ARBA" id="ARBA00022475"/>
    </source>
</evidence>
<dbReference type="PANTHER" id="PTHR37819:SF1">
    <property type="entry name" value="PROTEIN PSIE"/>
    <property type="match status" value="1"/>
</dbReference>
<gene>
    <name evidence="8" type="primary">psiE</name>
    <name evidence="8" type="ORF">E6W99_20890</name>
</gene>
<dbReference type="EMBL" id="SSNT01000019">
    <property type="protein sequence ID" value="THF76658.1"/>
    <property type="molecule type" value="Genomic_DNA"/>
</dbReference>
<evidence type="ECO:0000313" key="9">
    <source>
        <dbReference type="Proteomes" id="UP000310334"/>
    </source>
</evidence>
<dbReference type="PANTHER" id="PTHR37819">
    <property type="entry name" value="PROTEIN PSIE"/>
    <property type="match status" value="1"/>
</dbReference>
<keyword evidence="9" id="KW-1185">Reference proteome</keyword>
<sequence length="151" mass="17894">MWRITSQKAIFEFSKLPDIRTAVPSILQFSLNVALSILATVLCILMAKEIFYFVEFIVTSETPNFQHFLEQILVFFLYFEFISMIVKYFRENYHFPMRYFLYIGITAMLRLIIVDHHDPFNTLIHAFVILILILSYNIINNTPARKSLNNK</sequence>
<dbReference type="GO" id="GO:0005886">
    <property type="term" value="C:plasma membrane"/>
    <property type="evidence" value="ECO:0007669"/>
    <property type="project" value="UniProtKB-SubCell"/>
</dbReference>
<dbReference type="InterPro" id="IPR020948">
    <property type="entry name" value="P_starv_induced_PsiE-like"/>
</dbReference>
<comment type="similarity">
    <text evidence="2">Belongs to the PsiE family.</text>
</comment>
<keyword evidence="6" id="KW-1133">Transmembrane helix</keyword>
<dbReference type="InterPro" id="IPR009315">
    <property type="entry name" value="P_starv_induced_PsiE"/>
</dbReference>